<dbReference type="InterPro" id="IPR036509">
    <property type="entry name" value="Met_Sox_Rdtase_MsrA_sf"/>
</dbReference>
<evidence type="ECO:0000313" key="6">
    <source>
        <dbReference type="EMBL" id="SBW09855.1"/>
    </source>
</evidence>
<dbReference type="AlphaFoldDB" id="A0A212KEA7"/>
<protein>
    <recommendedName>
        <fullName evidence="4">Peptide methionine sulfoxide reductase MsrA</fullName>
        <shortName evidence="4">Protein-methionine-S-oxide reductase</shortName>
        <ecNumber evidence="4">1.8.4.11</ecNumber>
    </recommendedName>
    <alternativeName>
        <fullName evidence="4">Peptide-methionine (S)-S-oxide reductase</fullName>
        <shortName evidence="4">Peptide Met(O) reductase</shortName>
    </alternativeName>
</protein>
<name>A0A212KEA7_9DELT</name>
<comment type="function">
    <text evidence="4">Has an important function as a repair enzyme for proteins that have been inactivated by oxidation. Catalyzes the reversible oxidation-reduction of methionine sulfoxide in proteins to methionine.</text>
</comment>
<evidence type="ECO:0000256" key="3">
    <source>
        <dbReference type="ARBA" id="ARBA00048782"/>
    </source>
</evidence>
<dbReference type="PANTHER" id="PTHR43774">
    <property type="entry name" value="PEPTIDE METHIONINE SULFOXIDE REDUCTASE"/>
    <property type="match status" value="1"/>
</dbReference>
<accession>A0A212KEA7</accession>
<evidence type="ECO:0000256" key="1">
    <source>
        <dbReference type="ARBA" id="ARBA00023002"/>
    </source>
</evidence>
<dbReference type="NCBIfam" id="TIGR00401">
    <property type="entry name" value="msrA"/>
    <property type="match status" value="1"/>
</dbReference>
<evidence type="ECO:0000256" key="2">
    <source>
        <dbReference type="ARBA" id="ARBA00047806"/>
    </source>
</evidence>
<dbReference type="SUPFAM" id="SSF55068">
    <property type="entry name" value="Peptide methionine sulfoxide reductase"/>
    <property type="match status" value="1"/>
</dbReference>
<dbReference type="GO" id="GO:0008113">
    <property type="term" value="F:peptide-methionine (S)-S-oxide reductase activity"/>
    <property type="evidence" value="ECO:0007669"/>
    <property type="project" value="UniProtKB-UniRule"/>
</dbReference>
<dbReference type="Gene3D" id="3.30.1060.10">
    <property type="entry name" value="Peptide methionine sulphoxide reductase MsrA"/>
    <property type="match status" value="1"/>
</dbReference>
<comment type="similarity">
    <text evidence="4">Belongs to the MsrA Met sulfoxide reductase family.</text>
</comment>
<dbReference type="InterPro" id="IPR002569">
    <property type="entry name" value="Met_Sox_Rdtase_MsrA_dom"/>
</dbReference>
<proteinExistence type="inferred from homology"/>
<evidence type="ECO:0000259" key="5">
    <source>
        <dbReference type="Pfam" id="PF01625"/>
    </source>
</evidence>
<dbReference type="GO" id="GO:0033744">
    <property type="term" value="F:L-methionine:thioredoxin-disulfide S-oxidoreductase activity"/>
    <property type="evidence" value="ECO:0007669"/>
    <property type="project" value="RHEA"/>
</dbReference>
<comment type="catalytic activity">
    <reaction evidence="2 4">
        <text>L-methionyl-[protein] + [thioredoxin]-disulfide + H2O = L-methionyl-(S)-S-oxide-[protein] + [thioredoxin]-dithiol</text>
        <dbReference type="Rhea" id="RHEA:14217"/>
        <dbReference type="Rhea" id="RHEA-COMP:10698"/>
        <dbReference type="Rhea" id="RHEA-COMP:10700"/>
        <dbReference type="Rhea" id="RHEA-COMP:12313"/>
        <dbReference type="Rhea" id="RHEA-COMP:12315"/>
        <dbReference type="ChEBI" id="CHEBI:15377"/>
        <dbReference type="ChEBI" id="CHEBI:16044"/>
        <dbReference type="ChEBI" id="CHEBI:29950"/>
        <dbReference type="ChEBI" id="CHEBI:44120"/>
        <dbReference type="ChEBI" id="CHEBI:50058"/>
        <dbReference type="EC" id="1.8.4.11"/>
    </reaction>
</comment>
<comment type="catalytic activity">
    <reaction evidence="3 4">
        <text>[thioredoxin]-disulfide + L-methionine + H2O = L-methionine (S)-S-oxide + [thioredoxin]-dithiol</text>
        <dbReference type="Rhea" id="RHEA:19993"/>
        <dbReference type="Rhea" id="RHEA-COMP:10698"/>
        <dbReference type="Rhea" id="RHEA-COMP:10700"/>
        <dbReference type="ChEBI" id="CHEBI:15377"/>
        <dbReference type="ChEBI" id="CHEBI:29950"/>
        <dbReference type="ChEBI" id="CHEBI:50058"/>
        <dbReference type="ChEBI" id="CHEBI:57844"/>
        <dbReference type="ChEBI" id="CHEBI:58772"/>
        <dbReference type="EC" id="1.8.4.11"/>
    </reaction>
</comment>
<reference evidence="6" key="1">
    <citation type="submission" date="2016-04" db="EMBL/GenBank/DDBJ databases">
        <authorList>
            <person name="Evans L.H."/>
            <person name="Alamgir A."/>
            <person name="Owens N."/>
            <person name="Weber N.D."/>
            <person name="Virtaneva K."/>
            <person name="Barbian K."/>
            <person name="Babar A."/>
            <person name="Rosenke K."/>
        </authorList>
    </citation>
    <scope>NUCLEOTIDE SEQUENCE</scope>
    <source>
        <strain evidence="6">86</strain>
    </source>
</reference>
<dbReference type="PANTHER" id="PTHR43774:SF1">
    <property type="entry name" value="PEPTIDE METHIONINE SULFOXIDE REDUCTASE MSRA 2"/>
    <property type="match status" value="1"/>
</dbReference>
<feature type="active site" evidence="4">
    <location>
        <position position="14"/>
    </location>
</feature>
<sequence length="180" mass="20158">MKSDSEYATFAGGCFWCTEHAFLDMPGVLSVTSGYTGGDLDDPGYRDVCEGDTGHAEAVRVEFDPAKITYRDLLDVFWRSIDPTDDGGQFADRGSQYRTAIFYHSDEQKAEAEASREEINASGRFPKPVATVIEPIRKFFPAEEYHQKYCLKNPLQFRSYHHGSGKAAGLDRLWNGPGKK</sequence>
<gene>
    <name evidence="4 6" type="primary">msrA</name>
    <name evidence="6" type="ORF">KL86DPRO_50297</name>
</gene>
<feature type="domain" description="Peptide methionine sulphoxide reductase MsrA" evidence="5">
    <location>
        <begin position="8"/>
        <end position="157"/>
    </location>
</feature>
<organism evidence="6">
    <name type="scientific">uncultured delta proteobacterium</name>
    <dbReference type="NCBI Taxonomy" id="34034"/>
    <lineage>
        <taxon>Bacteria</taxon>
        <taxon>Deltaproteobacteria</taxon>
        <taxon>environmental samples</taxon>
    </lineage>
</organism>
<keyword evidence="1 4" id="KW-0560">Oxidoreductase</keyword>
<dbReference type="HAMAP" id="MF_01401">
    <property type="entry name" value="MsrA"/>
    <property type="match status" value="1"/>
</dbReference>
<dbReference type="EC" id="1.8.4.11" evidence="4"/>
<evidence type="ECO:0000256" key="4">
    <source>
        <dbReference type="HAMAP-Rule" id="MF_01401"/>
    </source>
</evidence>
<dbReference type="EMBL" id="FLUQ01000005">
    <property type="protein sequence ID" value="SBW09855.1"/>
    <property type="molecule type" value="Genomic_DNA"/>
</dbReference>
<dbReference type="Pfam" id="PF01625">
    <property type="entry name" value="PMSR"/>
    <property type="match status" value="1"/>
</dbReference>